<dbReference type="NCBIfam" id="TIGR02037">
    <property type="entry name" value="degP_htrA_DO"/>
    <property type="match status" value="1"/>
</dbReference>
<keyword evidence="13" id="KW-0346">Stress response</keyword>
<sequence>MSIPRLKSYLTMFAAVLMLGQVLTAQAEEALPDFTTLVEQASPAVVNISTKQKLPDRRVAAGQMPDLEGLPPMFREFFERNMPQQPRAPRGDRQREAMSLGSGFIISSDGYVLTNNHVVADADEIIVRLSDRSELQAKLIGTDPRTDVALLKVEGKNLPTVKLGDSEKLKVGEWVLAIGSPFGFDHSVTKGIVSAKGRTLPNDTYVPFIQTDVAINPGNSGGPLFNMKGEVVGINSQIFTRSGGFMGLSFAIPIDVALDVSNQLKKDGKVSRGWLGVVIQEVNKDLAESFGLDKPAGALVAQVLEGGPAAKGGLQVGDVILSMNGQPIVMSADLPHLVGGLKDGEKAKLEIIRNGKRQNLDITIGAMPDDDADIEASAQGGAERSSNRLGVSVADLTDEQKKTLELKGGVVIKEIQDGPAALIGLRPGDVISHLNNQAISSAKQFTEIAKDLPKNRSVSMRVLRQGRASFITFKLAE</sequence>
<keyword evidence="9" id="KW-0677">Repeat</keyword>
<evidence type="ECO:0000256" key="13">
    <source>
        <dbReference type="ARBA" id="ARBA00023016"/>
    </source>
</evidence>
<feature type="chain" id="PRO_5047130113" description="Probable periplasmic serine endoprotease DegP-like" evidence="15">
    <location>
        <begin position="28"/>
        <end position="477"/>
    </location>
</feature>
<dbReference type="Gene3D" id="2.30.42.10">
    <property type="match status" value="2"/>
</dbReference>
<gene>
    <name evidence="17" type="ORF">HU747_14595</name>
</gene>
<accession>A0ABR6V8I1</accession>
<dbReference type="Gene3D" id="2.40.10.120">
    <property type="match status" value="1"/>
</dbReference>
<keyword evidence="10" id="KW-0574">Periplasm</keyword>
<evidence type="ECO:0000256" key="11">
    <source>
        <dbReference type="ARBA" id="ARBA00022801"/>
    </source>
</evidence>
<comment type="similarity">
    <text evidence="4">Belongs to the peptidase S1C family.</text>
</comment>
<evidence type="ECO:0000313" key="17">
    <source>
        <dbReference type="EMBL" id="MBC3476816.1"/>
    </source>
</evidence>
<dbReference type="Pfam" id="PF13365">
    <property type="entry name" value="Trypsin_2"/>
    <property type="match status" value="1"/>
</dbReference>
<evidence type="ECO:0000256" key="8">
    <source>
        <dbReference type="ARBA" id="ARBA00022729"/>
    </source>
</evidence>
<dbReference type="SUPFAM" id="SSF50494">
    <property type="entry name" value="Trypsin-like serine proteases"/>
    <property type="match status" value="1"/>
</dbReference>
<evidence type="ECO:0000256" key="7">
    <source>
        <dbReference type="ARBA" id="ARBA00022670"/>
    </source>
</evidence>
<name>A0ABR6V8I1_9PSED</name>
<comment type="catalytic activity">
    <reaction evidence="1">
        <text>Acts on substrates that are at least partially unfolded. The cleavage site P1 residue is normally between a pair of hydrophobic residues, such as Val-|-Val.</text>
        <dbReference type="EC" id="3.4.21.107"/>
    </reaction>
</comment>
<comment type="function">
    <text evidence="2">Might be efficient in the degradation of transiently denatured and unfolded proteins which accumulate in the periplasm following stress conditions.</text>
</comment>
<dbReference type="Proteomes" id="UP000628086">
    <property type="component" value="Unassembled WGS sequence"/>
</dbReference>
<keyword evidence="12" id="KW-0720">Serine protease</keyword>
<feature type="signal peptide" evidence="15">
    <location>
        <begin position="1"/>
        <end position="27"/>
    </location>
</feature>
<dbReference type="PANTHER" id="PTHR22939">
    <property type="entry name" value="SERINE PROTEASE FAMILY S1C HTRA-RELATED"/>
    <property type="match status" value="1"/>
</dbReference>
<comment type="subcellular location">
    <subcellularLocation>
        <location evidence="3">Periplasm</location>
    </subcellularLocation>
</comment>
<comment type="caution">
    <text evidence="17">The sequence shown here is derived from an EMBL/GenBank/DDBJ whole genome shotgun (WGS) entry which is preliminary data.</text>
</comment>
<organism evidence="17 18">
    <name type="scientific">Pseudomonas taiwanensis</name>
    <dbReference type="NCBI Taxonomy" id="470150"/>
    <lineage>
        <taxon>Bacteria</taxon>
        <taxon>Pseudomonadati</taxon>
        <taxon>Pseudomonadota</taxon>
        <taxon>Gammaproteobacteria</taxon>
        <taxon>Pseudomonadales</taxon>
        <taxon>Pseudomonadaceae</taxon>
        <taxon>Pseudomonas</taxon>
    </lineage>
</organism>
<dbReference type="SUPFAM" id="SSF50156">
    <property type="entry name" value="PDZ domain-like"/>
    <property type="match status" value="2"/>
</dbReference>
<dbReference type="PANTHER" id="PTHR22939:SF130">
    <property type="entry name" value="PERIPLASMIC SERINE ENDOPROTEASE DEGP-LIKE-RELATED"/>
    <property type="match status" value="1"/>
</dbReference>
<keyword evidence="18" id="KW-1185">Reference proteome</keyword>
<dbReference type="InterPro" id="IPR036034">
    <property type="entry name" value="PDZ_sf"/>
</dbReference>
<dbReference type="InterPro" id="IPR001940">
    <property type="entry name" value="Peptidase_S1C"/>
</dbReference>
<dbReference type="InterPro" id="IPR011782">
    <property type="entry name" value="Pept_S1C_Do"/>
</dbReference>
<evidence type="ECO:0000259" key="16">
    <source>
        <dbReference type="PROSITE" id="PS50106"/>
    </source>
</evidence>
<evidence type="ECO:0000256" key="5">
    <source>
        <dbReference type="ARBA" id="ARBA00013035"/>
    </source>
</evidence>
<evidence type="ECO:0000256" key="10">
    <source>
        <dbReference type="ARBA" id="ARBA00022764"/>
    </source>
</evidence>
<keyword evidence="8 15" id="KW-0732">Signal</keyword>
<dbReference type="PRINTS" id="PR00834">
    <property type="entry name" value="PROTEASES2C"/>
</dbReference>
<evidence type="ECO:0000256" key="1">
    <source>
        <dbReference type="ARBA" id="ARBA00001772"/>
    </source>
</evidence>
<dbReference type="EC" id="3.4.21.107" evidence="5"/>
<reference evidence="17 18" key="1">
    <citation type="journal article" date="2020" name="Microorganisms">
        <title>Reliable Identification of Environmental Pseudomonas Isolates Using the rpoD Gene.</title>
        <authorList>
            <consortium name="The Broad Institute Genome Sequencing Platform"/>
            <person name="Girard L."/>
            <person name="Lood C."/>
            <person name="Rokni-Zadeh H."/>
            <person name="van Noort V."/>
            <person name="Lavigne R."/>
            <person name="De Mot R."/>
        </authorList>
    </citation>
    <scope>NUCLEOTIDE SEQUENCE [LARGE SCALE GENOMIC DNA]</scope>
    <source>
        <strain evidence="17 18">RW7P2</strain>
    </source>
</reference>
<evidence type="ECO:0000256" key="14">
    <source>
        <dbReference type="ARBA" id="ARBA00032850"/>
    </source>
</evidence>
<dbReference type="EMBL" id="JABWRS010000010">
    <property type="protein sequence ID" value="MBC3476816.1"/>
    <property type="molecule type" value="Genomic_DNA"/>
</dbReference>
<evidence type="ECO:0000256" key="6">
    <source>
        <dbReference type="ARBA" id="ARBA00013958"/>
    </source>
</evidence>
<keyword evidence="7" id="KW-0645">Protease</keyword>
<dbReference type="InterPro" id="IPR001478">
    <property type="entry name" value="PDZ"/>
</dbReference>
<feature type="domain" description="PDZ" evidence="16">
    <location>
        <begin position="371"/>
        <end position="441"/>
    </location>
</feature>
<proteinExistence type="inferred from homology"/>
<evidence type="ECO:0000256" key="2">
    <source>
        <dbReference type="ARBA" id="ARBA00002610"/>
    </source>
</evidence>
<keyword evidence="11" id="KW-0378">Hydrolase</keyword>
<evidence type="ECO:0000256" key="12">
    <source>
        <dbReference type="ARBA" id="ARBA00022825"/>
    </source>
</evidence>
<evidence type="ECO:0000256" key="3">
    <source>
        <dbReference type="ARBA" id="ARBA00004418"/>
    </source>
</evidence>
<feature type="domain" description="PDZ" evidence="16">
    <location>
        <begin position="261"/>
        <end position="343"/>
    </location>
</feature>
<evidence type="ECO:0000256" key="15">
    <source>
        <dbReference type="SAM" id="SignalP"/>
    </source>
</evidence>
<evidence type="ECO:0000256" key="9">
    <source>
        <dbReference type="ARBA" id="ARBA00022737"/>
    </source>
</evidence>
<dbReference type="Pfam" id="PF00595">
    <property type="entry name" value="PDZ"/>
    <property type="match status" value="1"/>
</dbReference>
<evidence type="ECO:0000313" key="18">
    <source>
        <dbReference type="Proteomes" id="UP000628086"/>
    </source>
</evidence>
<dbReference type="CDD" id="cd10839">
    <property type="entry name" value="cpPDZ1_DegP-like"/>
    <property type="match status" value="1"/>
</dbReference>
<dbReference type="InterPro" id="IPR009003">
    <property type="entry name" value="Peptidase_S1_PA"/>
</dbReference>
<dbReference type="SMART" id="SM00228">
    <property type="entry name" value="PDZ"/>
    <property type="match status" value="2"/>
</dbReference>
<evidence type="ECO:0000256" key="4">
    <source>
        <dbReference type="ARBA" id="ARBA00010541"/>
    </source>
</evidence>
<dbReference type="PROSITE" id="PS50106">
    <property type="entry name" value="PDZ"/>
    <property type="match status" value="2"/>
</dbReference>
<dbReference type="Pfam" id="PF13180">
    <property type="entry name" value="PDZ_2"/>
    <property type="match status" value="1"/>
</dbReference>
<protein>
    <recommendedName>
        <fullName evidence="6">Probable periplasmic serine endoprotease DegP-like</fullName>
        <ecNumber evidence="5">3.4.21.107</ecNumber>
    </recommendedName>
    <alternativeName>
        <fullName evidence="14">Protease Do</fullName>
    </alternativeName>
</protein>